<organism evidence="2 3">
    <name type="scientific">Mycena metata</name>
    <dbReference type="NCBI Taxonomy" id="1033252"/>
    <lineage>
        <taxon>Eukaryota</taxon>
        <taxon>Fungi</taxon>
        <taxon>Dikarya</taxon>
        <taxon>Basidiomycota</taxon>
        <taxon>Agaricomycotina</taxon>
        <taxon>Agaricomycetes</taxon>
        <taxon>Agaricomycetidae</taxon>
        <taxon>Agaricales</taxon>
        <taxon>Marasmiineae</taxon>
        <taxon>Mycenaceae</taxon>
        <taxon>Mycena</taxon>
    </lineage>
</organism>
<keyword evidence="1" id="KW-0732">Signal</keyword>
<sequence>MVALRFTSFFLLSTAFSVLAAKLPSRDIAATYQGPSPAQPPASTTSMGLSTWAETQLAAVIHAQSAPALNAAFDAFLAQSVNITFNNAPMSRATYISLRLNKGFSPSASINYTGALEIQNAANSTQAGMVALFFGDNVSGPVKSAMNIVIAPDTSLASHPGSDLRRVHSINQLAVGVQ</sequence>
<keyword evidence="3" id="KW-1185">Reference proteome</keyword>
<accession>A0AAD7IHL7</accession>
<proteinExistence type="predicted"/>
<protein>
    <submittedName>
        <fullName evidence="2">Uncharacterized protein</fullName>
    </submittedName>
</protein>
<comment type="caution">
    <text evidence="2">The sequence shown here is derived from an EMBL/GenBank/DDBJ whole genome shotgun (WGS) entry which is preliminary data.</text>
</comment>
<dbReference type="Proteomes" id="UP001215598">
    <property type="component" value="Unassembled WGS sequence"/>
</dbReference>
<name>A0AAD7IHL7_9AGAR</name>
<reference evidence="2" key="1">
    <citation type="submission" date="2023-03" db="EMBL/GenBank/DDBJ databases">
        <title>Massive genome expansion in bonnet fungi (Mycena s.s.) driven by repeated elements and novel gene families across ecological guilds.</title>
        <authorList>
            <consortium name="Lawrence Berkeley National Laboratory"/>
            <person name="Harder C.B."/>
            <person name="Miyauchi S."/>
            <person name="Viragh M."/>
            <person name="Kuo A."/>
            <person name="Thoen E."/>
            <person name="Andreopoulos B."/>
            <person name="Lu D."/>
            <person name="Skrede I."/>
            <person name="Drula E."/>
            <person name="Henrissat B."/>
            <person name="Morin E."/>
            <person name="Kohler A."/>
            <person name="Barry K."/>
            <person name="LaButti K."/>
            <person name="Morin E."/>
            <person name="Salamov A."/>
            <person name="Lipzen A."/>
            <person name="Mereny Z."/>
            <person name="Hegedus B."/>
            <person name="Baldrian P."/>
            <person name="Stursova M."/>
            <person name="Weitz H."/>
            <person name="Taylor A."/>
            <person name="Grigoriev I.V."/>
            <person name="Nagy L.G."/>
            <person name="Martin F."/>
            <person name="Kauserud H."/>
        </authorList>
    </citation>
    <scope>NUCLEOTIDE SEQUENCE</scope>
    <source>
        <strain evidence="2">CBHHK182m</strain>
    </source>
</reference>
<gene>
    <name evidence="2" type="ORF">B0H16DRAFT_1010456</name>
</gene>
<feature type="chain" id="PRO_5042104263" evidence="1">
    <location>
        <begin position="21"/>
        <end position="178"/>
    </location>
</feature>
<evidence type="ECO:0000256" key="1">
    <source>
        <dbReference type="SAM" id="SignalP"/>
    </source>
</evidence>
<feature type="signal peptide" evidence="1">
    <location>
        <begin position="1"/>
        <end position="20"/>
    </location>
</feature>
<dbReference type="AlphaFoldDB" id="A0AAD7IHL7"/>
<evidence type="ECO:0000313" key="3">
    <source>
        <dbReference type="Proteomes" id="UP001215598"/>
    </source>
</evidence>
<dbReference type="EMBL" id="JARKIB010000091">
    <property type="protein sequence ID" value="KAJ7743343.1"/>
    <property type="molecule type" value="Genomic_DNA"/>
</dbReference>
<evidence type="ECO:0000313" key="2">
    <source>
        <dbReference type="EMBL" id="KAJ7743343.1"/>
    </source>
</evidence>